<gene>
    <name evidence="6" type="primary">Syn3_0</name>
    <name evidence="6" type="ORF">OENOEN_R06396</name>
</gene>
<keyword evidence="7" id="KW-1185">Reference proteome</keyword>
<dbReference type="Gene3D" id="3.40.50.20">
    <property type="match status" value="1"/>
</dbReference>
<dbReference type="Pfam" id="PF02078">
    <property type="entry name" value="Synapsin"/>
    <property type="match status" value="1"/>
</dbReference>
<keyword evidence="3" id="KW-0770">Synapse</keyword>
<dbReference type="AlphaFoldDB" id="A0A7L1EG33"/>
<evidence type="ECO:0000259" key="5">
    <source>
        <dbReference type="Pfam" id="PF02078"/>
    </source>
</evidence>
<dbReference type="SUPFAM" id="SSF52440">
    <property type="entry name" value="PreATP-grasp domain"/>
    <property type="match status" value="1"/>
</dbReference>
<evidence type="ECO:0000313" key="7">
    <source>
        <dbReference type="Proteomes" id="UP000565754"/>
    </source>
</evidence>
<dbReference type="EMBL" id="VXBF01011552">
    <property type="protein sequence ID" value="NXM88452.1"/>
    <property type="molecule type" value="Genomic_DNA"/>
</dbReference>
<comment type="subcellular location">
    <subcellularLocation>
        <location evidence="4">Synapse</location>
    </subcellularLocation>
</comment>
<evidence type="ECO:0000313" key="6">
    <source>
        <dbReference type="EMBL" id="NXM88452.1"/>
    </source>
</evidence>
<dbReference type="GO" id="GO:0030672">
    <property type="term" value="C:synaptic vesicle membrane"/>
    <property type="evidence" value="ECO:0007669"/>
    <property type="project" value="TreeGrafter"/>
</dbReference>
<feature type="domain" description="Synapsin pre-ATP-grasp" evidence="5">
    <location>
        <begin position="18"/>
        <end position="101"/>
    </location>
</feature>
<protein>
    <submittedName>
        <fullName evidence="6">SYN3 protein</fullName>
    </submittedName>
</protein>
<organism evidence="6 7">
    <name type="scientific">Oenanthe oenanthe</name>
    <name type="common">Northern wheatear</name>
    <dbReference type="NCBI Taxonomy" id="279966"/>
    <lineage>
        <taxon>Eukaryota</taxon>
        <taxon>Metazoa</taxon>
        <taxon>Chordata</taxon>
        <taxon>Craniata</taxon>
        <taxon>Vertebrata</taxon>
        <taxon>Euteleostomi</taxon>
        <taxon>Archelosauria</taxon>
        <taxon>Archosauria</taxon>
        <taxon>Dinosauria</taxon>
        <taxon>Saurischia</taxon>
        <taxon>Theropoda</taxon>
        <taxon>Coelurosauria</taxon>
        <taxon>Aves</taxon>
        <taxon>Neognathae</taxon>
        <taxon>Neoaves</taxon>
        <taxon>Telluraves</taxon>
        <taxon>Australaves</taxon>
        <taxon>Passeriformes</taxon>
        <taxon>Muscicapidae</taxon>
        <taxon>Oenanthe</taxon>
    </lineage>
</organism>
<accession>A0A7L1EG33</accession>
<feature type="non-terminal residue" evidence="6">
    <location>
        <position position="150"/>
    </location>
</feature>
<comment type="similarity">
    <text evidence="1">Belongs to the synapsin family.</text>
</comment>
<keyword evidence="2" id="KW-0597">Phosphoprotein</keyword>
<evidence type="ECO:0000256" key="2">
    <source>
        <dbReference type="ARBA" id="ARBA00022553"/>
    </source>
</evidence>
<dbReference type="InterPro" id="IPR001359">
    <property type="entry name" value="Synapsin"/>
</dbReference>
<dbReference type="PANTHER" id="PTHR10841">
    <property type="entry name" value="SYNAPSIN"/>
    <property type="match status" value="1"/>
</dbReference>
<dbReference type="InterPro" id="IPR020897">
    <property type="entry name" value="Synapsin_pre-ATP-grasp_dom"/>
</dbReference>
<evidence type="ECO:0000256" key="4">
    <source>
        <dbReference type="ARBA" id="ARBA00034103"/>
    </source>
</evidence>
<sequence length="150" mass="16567">KPKILFNLVCLPCFFCRAKYFQGKKVNGEFDIRVEQAEFSELNLAAYVTGGCMVDMQVMRNGTKVVRSFKPDFVLIRQHAYSMALGEDFRSLLIGLQYGGVHTVNSLYSIYNFCSKPWVVSDGPALLTSGKDGSGVYGAPSLPSRSSMVS</sequence>
<comment type="caution">
    <text evidence="6">The sequence shown here is derived from an EMBL/GenBank/DDBJ whole genome shotgun (WGS) entry which is preliminary data.</text>
</comment>
<dbReference type="FunFam" id="3.40.50.20:FF:000008">
    <property type="entry name" value="Synapsin III"/>
    <property type="match status" value="1"/>
</dbReference>
<name>A0A7L1EG33_OENON</name>
<dbReference type="Proteomes" id="UP000565754">
    <property type="component" value="Unassembled WGS sequence"/>
</dbReference>
<dbReference type="InterPro" id="IPR016185">
    <property type="entry name" value="PreATP-grasp_dom_sf"/>
</dbReference>
<dbReference type="PANTHER" id="PTHR10841:SF6">
    <property type="entry name" value="SYNAPSIN III"/>
    <property type="match status" value="1"/>
</dbReference>
<evidence type="ECO:0000256" key="1">
    <source>
        <dbReference type="ARBA" id="ARBA00008243"/>
    </source>
</evidence>
<proteinExistence type="inferred from homology"/>
<evidence type="ECO:0000256" key="3">
    <source>
        <dbReference type="ARBA" id="ARBA00023018"/>
    </source>
</evidence>
<dbReference type="PRINTS" id="PR01368">
    <property type="entry name" value="SYNAPSIN"/>
</dbReference>
<feature type="non-terminal residue" evidence="6">
    <location>
        <position position="1"/>
    </location>
</feature>
<reference evidence="6 7" key="1">
    <citation type="submission" date="2019-09" db="EMBL/GenBank/DDBJ databases">
        <title>Bird 10,000 Genomes (B10K) Project - Family phase.</title>
        <authorList>
            <person name="Zhang G."/>
        </authorList>
    </citation>
    <scope>NUCLEOTIDE SEQUENCE [LARGE SCALE GENOMIC DNA]</scope>
    <source>
        <strain evidence="6">B10K-DU-001-74</strain>
        <tissue evidence="6">Muscle</tissue>
    </source>
</reference>
<dbReference type="GO" id="GO:0007269">
    <property type="term" value="P:neurotransmitter secretion"/>
    <property type="evidence" value="ECO:0007669"/>
    <property type="project" value="InterPro"/>
</dbReference>